<dbReference type="NCBIfam" id="TIGR00018">
    <property type="entry name" value="panC"/>
    <property type="match status" value="1"/>
</dbReference>
<keyword evidence="8" id="KW-0067">ATP-binding</keyword>
<organism evidence="12 13">
    <name type="scientific">Ceraceosorus guamensis</name>
    <dbReference type="NCBI Taxonomy" id="1522189"/>
    <lineage>
        <taxon>Eukaryota</taxon>
        <taxon>Fungi</taxon>
        <taxon>Dikarya</taxon>
        <taxon>Basidiomycota</taxon>
        <taxon>Ustilaginomycotina</taxon>
        <taxon>Exobasidiomycetes</taxon>
        <taxon>Ceraceosorales</taxon>
        <taxon>Ceraceosoraceae</taxon>
        <taxon>Ceraceosorus</taxon>
    </lineage>
</organism>
<dbReference type="Proteomes" id="UP000245783">
    <property type="component" value="Unassembled WGS sequence"/>
</dbReference>
<evidence type="ECO:0000256" key="2">
    <source>
        <dbReference type="ARBA" id="ARBA00009256"/>
    </source>
</evidence>
<dbReference type="FunCoup" id="A0A316W089">
    <property type="interactions" value="271"/>
</dbReference>
<dbReference type="SUPFAM" id="SSF52374">
    <property type="entry name" value="Nucleotidylyl transferase"/>
    <property type="match status" value="1"/>
</dbReference>
<evidence type="ECO:0000256" key="5">
    <source>
        <dbReference type="ARBA" id="ARBA00022598"/>
    </source>
</evidence>
<dbReference type="RefSeq" id="XP_025370259.1">
    <property type="nucleotide sequence ID" value="XM_025512230.1"/>
</dbReference>
<dbReference type="AlphaFoldDB" id="A0A316W089"/>
<evidence type="ECO:0000313" key="12">
    <source>
        <dbReference type="EMBL" id="PWN43099.1"/>
    </source>
</evidence>
<evidence type="ECO:0000256" key="4">
    <source>
        <dbReference type="ARBA" id="ARBA00015647"/>
    </source>
</evidence>
<dbReference type="Gene3D" id="3.30.1300.10">
    <property type="entry name" value="Pantoate-beta-alanine ligase, C-terminal domain"/>
    <property type="match status" value="1"/>
</dbReference>
<dbReference type="InterPro" id="IPR014729">
    <property type="entry name" value="Rossmann-like_a/b/a_fold"/>
</dbReference>
<keyword evidence="7" id="KW-0547">Nucleotide-binding</keyword>
<dbReference type="GO" id="GO:0004592">
    <property type="term" value="F:pantoate-beta-alanine ligase activity"/>
    <property type="evidence" value="ECO:0007669"/>
    <property type="project" value="UniProtKB-EC"/>
</dbReference>
<keyword evidence="13" id="KW-1185">Reference proteome</keyword>
<evidence type="ECO:0000313" key="13">
    <source>
        <dbReference type="Proteomes" id="UP000245783"/>
    </source>
</evidence>
<evidence type="ECO:0000256" key="7">
    <source>
        <dbReference type="ARBA" id="ARBA00022741"/>
    </source>
</evidence>
<comment type="similarity">
    <text evidence="2">Belongs to the pantothenate synthetase family.</text>
</comment>
<dbReference type="GO" id="GO:0015940">
    <property type="term" value="P:pantothenate biosynthetic process"/>
    <property type="evidence" value="ECO:0007669"/>
    <property type="project" value="UniProtKB-UniPathway"/>
</dbReference>
<keyword evidence="6" id="KW-0566">Pantothenate biosynthesis</keyword>
<dbReference type="OrthoDB" id="2020436at2759"/>
<dbReference type="GO" id="GO:0005524">
    <property type="term" value="F:ATP binding"/>
    <property type="evidence" value="ECO:0007669"/>
    <property type="project" value="UniProtKB-KW"/>
</dbReference>
<dbReference type="UniPathway" id="UPA00028">
    <property type="reaction ID" value="UER00005"/>
</dbReference>
<evidence type="ECO:0000256" key="9">
    <source>
        <dbReference type="ARBA" id="ARBA00029902"/>
    </source>
</evidence>
<evidence type="ECO:0000256" key="3">
    <source>
        <dbReference type="ARBA" id="ARBA00012219"/>
    </source>
</evidence>
<dbReference type="STRING" id="1522189.A0A316W089"/>
<dbReference type="Pfam" id="PF02569">
    <property type="entry name" value="Pantoate_ligase"/>
    <property type="match status" value="1"/>
</dbReference>
<evidence type="ECO:0000256" key="10">
    <source>
        <dbReference type="ARBA" id="ARBA00032806"/>
    </source>
</evidence>
<name>A0A316W089_9BASI</name>
<evidence type="ECO:0000256" key="8">
    <source>
        <dbReference type="ARBA" id="ARBA00022840"/>
    </source>
</evidence>
<reference evidence="12 13" key="1">
    <citation type="journal article" date="2018" name="Mol. Biol. Evol.">
        <title>Broad Genomic Sampling Reveals a Smut Pathogenic Ancestry of the Fungal Clade Ustilaginomycotina.</title>
        <authorList>
            <person name="Kijpornyongpan T."/>
            <person name="Mondo S.J."/>
            <person name="Barry K."/>
            <person name="Sandor L."/>
            <person name="Lee J."/>
            <person name="Lipzen A."/>
            <person name="Pangilinan J."/>
            <person name="LaButti K."/>
            <person name="Hainaut M."/>
            <person name="Henrissat B."/>
            <person name="Grigoriev I.V."/>
            <person name="Spatafora J.W."/>
            <person name="Aime M.C."/>
        </authorList>
    </citation>
    <scope>NUCLEOTIDE SEQUENCE [LARGE SCALE GENOMIC DNA]</scope>
    <source>
        <strain evidence="12 13">MCA 4658</strain>
    </source>
</reference>
<dbReference type="CDD" id="cd00560">
    <property type="entry name" value="PanC"/>
    <property type="match status" value="1"/>
</dbReference>
<gene>
    <name evidence="12" type="ORF">IE81DRAFT_301166</name>
</gene>
<dbReference type="GeneID" id="37034100"/>
<protein>
    <recommendedName>
        <fullName evidence="4">Pantoate--beta-alanine ligase</fullName>
        <ecNumber evidence="3">6.3.2.1</ecNumber>
    </recommendedName>
    <alternativeName>
        <fullName evidence="10">Pantoate-activating enzyme</fullName>
    </alternativeName>
    <alternativeName>
        <fullName evidence="9">Pantothenate synthetase</fullName>
    </alternativeName>
</protein>
<comment type="pathway">
    <text evidence="1">Cofactor biosynthesis; (R)-pantothenate biosynthesis; (R)-pantothenate from (R)-pantoate and beta-alanine: step 1/1.</text>
</comment>
<sequence>MKTTRCLLRNLVQRPASALSMTSGSHRSAYSTMTSKGDAASLNSPIPILRTLAELREWRRALFARGATVGFVPTMGALHSGHLNLVRASLAETDETIVSVYVNPAQFAPHEDFGSYPRTLPTDIQALVSLTTSADDASTAPARSKLVSAIFAPTTDQLYPNGIERDKSKQRGAFVEVAGLQDRMEGASRPTFFRGVATVVTKLFNAVQPDLAYFGQKDIQQAILLRRMVSDLLFPHPPGPSAVRVLPTSRAEDGLALSSRNAYLTPASRKHATALHDALQRGQDAWAGGSPPAKVLETARSHVAHAARLSARENVHIELLYISLNDPHTLETIWDSQDRSQLSGAILSGAAMISEGKDGQKTRLIDNLLLDFSLE</sequence>
<dbReference type="FunFam" id="3.40.50.620:FF:000013">
    <property type="entry name" value="Pantothenate synthetase"/>
    <property type="match status" value="1"/>
</dbReference>
<dbReference type="PANTHER" id="PTHR21299">
    <property type="entry name" value="CYTIDYLATE KINASE/PANTOATE-BETA-ALANINE LIGASE"/>
    <property type="match status" value="1"/>
</dbReference>
<dbReference type="HAMAP" id="MF_00158">
    <property type="entry name" value="PanC"/>
    <property type="match status" value="1"/>
</dbReference>
<keyword evidence="5 12" id="KW-0436">Ligase</keyword>
<dbReference type="InterPro" id="IPR003721">
    <property type="entry name" value="Pantoate_ligase"/>
</dbReference>
<comment type="catalytic activity">
    <reaction evidence="11">
        <text>(R)-pantoate + beta-alanine + ATP = (R)-pantothenate + AMP + diphosphate + H(+)</text>
        <dbReference type="Rhea" id="RHEA:10912"/>
        <dbReference type="ChEBI" id="CHEBI:15378"/>
        <dbReference type="ChEBI" id="CHEBI:15980"/>
        <dbReference type="ChEBI" id="CHEBI:29032"/>
        <dbReference type="ChEBI" id="CHEBI:30616"/>
        <dbReference type="ChEBI" id="CHEBI:33019"/>
        <dbReference type="ChEBI" id="CHEBI:57966"/>
        <dbReference type="ChEBI" id="CHEBI:456215"/>
        <dbReference type="EC" id="6.3.2.1"/>
    </reaction>
</comment>
<accession>A0A316W089</accession>
<dbReference type="PANTHER" id="PTHR21299:SF1">
    <property type="entry name" value="PANTOATE--BETA-ALANINE LIGASE"/>
    <property type="match status" value="1"/>
</dbReference>
<dbReference type="InterPro" id="IPR042176">
    <property type="entry name" value="Pantoate_ligase_C"/>
</dbReference>
<evidence type="ECO:0000256" key="1">
    <source>
        <dbReference type="ARBA" id="ARBA00004990"/>
    </source>
</evidence>
<proteinExistence type="inferred from homology"/>
<dbReference type="EMBL" id="KZ819373">
    <property type="protein sequence ID" value="PWN43099.1"/>
    <property type="molecule type" value="Genomic_DNA"/>
</dbReference>
<dbReference type="InParanoid" id="A0A316W089"/>
<dbReference type="EC" id="6.3.2.1" evidence="3"/>
<evidence type="ECO:0000256" key="6">
    <source>
        <dbReference type="ARBA" id="ARBA00022655"/>
    </source>
</evidence>
<evidence type="ECO:0000256" key="11">
    <source>
        <dbReference type="ARBA" id="ARBA00048258"/>
    </source>
</evidence>
<dbReference type="Gene3D" id="3.40.50.620">
    <property type="entry name" value="HUPs"/>
    <property type="match status" value="1"/>
</dbReference>